<proteinExistence type="predicted"/>
<accession>A0A6D2C6X7</accession>
<evidence type="ECO:0000256" key="1">
    <source>
        <dbReference type="SAM" id="SignalP"/>
    </source>
</evidence>
<dbReference type="AlphaFoldDB" id="A0A6D2C6X7"/>
<reference evidence="2 3" key="1">
    <citation type="journal article" date="2014" name="Genome Announc.">
        <title>Draft genome sequences of eight enterohepatic helicobacter species isolated from both laboratory and wild rodents.</title>
        <authorList>
            <person name="Sheh A."/>
            <person name="Shen Z."/>
            <person name="Fox J.G."/>
        </authorList>
    </citation>
    <scope>NUCLEOTIDE SEQUENCE [LARGE SCALE GENOMIC DNA]</scope>
    <source>
        <strain evidence="2 3">Missouri</strain>
    </source>
</reference>
<dbReference type="GeneID" id="60655776"/>
<sequence length="203" mass="24205">MRFVCRYIMAFMVCASLMIADSKVDSKKIESTKNTESRQKTNTKTQENWLETTIKRIRILFNQNDYVEDAKCDETWQKRVCDGSIMCYATRCFYPQADIEMMHRIFLENLVIYLKHHHATREKDRIAHLSNILKLGLPQDNKEHDYTFINSYNVKCTYTLWKKDDKTLFFDLSGCLKKKNQRMTRTLIQDDLGVIELYEHIAY</sequence>
<dbReference type="EMBL" id="JRPH02000013">
    <property type="protein sequence ID" value="TLE04664.1"/>
    <property type="molecule type" value="Genomic_DNA"/>
</dbReference>
<gene>
    <name evidence="2" type="ORF">LS77_005525</name>
</gene>
<evidence type="ECO:0000313" key="2">
    <source>
        <dbReference type="EMBL" id="TLE04664.1"/>
    </source>
</evidence>
<dbReference type="Proteomes" id="UP000029870">
    <property type="component" value="Unassembled WGS sequence"/>
</dbReference>
<feature type="chain" id="PRO_5030150936" evidence="1">
    <location>
        <begin position="21"/>
        <end position="203"/>
    </location>
</feature>
<dbReference type="RefSeq" id="WP_004084313.1">
    <property type="nucleotide sequence ID" value="NZ_JAERIZ010000003.1"/>
</dbReference>
<feature type="signal peptide" evidence="1">
    <location>
        <begin position="1"/>
        <end position="20"/>
    </location>
</feature>
<protein>
    <submittedName>
        <fullName evidence="2">Uncharacterized protein</fullName>
    </submittedName>
</protein>
<comment type="caution">
    <text evidence="2">The sequence shown here is derived from an EMBL/GenBank/DDBJ whole genome shotgun (WGS) entry which is preliminary data.</text>
</comment>
<keyword evidence="1" id="KW-0732">Signal</keyword>
<name>A0A6D2C6X7_9HELI</name>
<evidence type="ECO:0000313" key="3">
    <source>
        <dbReference type="Proteomes" id="UP000029870"/>
    </source>
</evidence>
<organism evidence="2 3">
    <name type="scientific">Helicobacter bilis</name>
    <dbReference type="NCBI Taxonomy" id="37372"/>
    <lineage>
        <taxon>Bacteria</taxon>
        <taxon>Pseudomonadati</taxon>
        <taxon>Campylobacterota</taxon>
        <taxon>Epsilonproteobacteria</taxon>
        <taxon>Campylobacterales</taxon>
        <taxon>Helicobacteraceae</taxon>
        <taxon>Helicobacter</taxon>
    </lineage>
</organism>